<dbReference type="AlphaFoldDB" id="A0AAP6WMB3"/>
<dbReference type="InterPro" id="IPR013321">
    <property type="entry name" value="Arc_rbn_hlx_hlx"/>
</dbReference>
<organism evidence="1 2">
    <name type="scientific">Clostridium perfringens</name>
    <dbReference type="NCBI Taxonomy" id="1502"/>
    <lineage>
        <taxon>Bacteria</taxon>
        <taxon>Bacillati</taxon>
        <taxon>Bacillota</taxon>
        <taxon>Clostridia</taxon>
        <taxon>Eubacteriales</taxon>
        <taxon>Clostridiaceae</taxon>
        <taxon>Clostridium</taxon>
    </lineage>
</organism>
<comment type="caution">
    <text evidence="1">The sequence shown here is derived from an EMBL/GenBank/DDBJ whole genome shotgun (WGS) entry which is preliminary data.</text>
</comment>
<evidence type="ECO:0000313" key="2">
    <source>
        <dbReference type="Proteomes" id="UP000481454"/>
    </source>
</evidence>
<dbReference type="GO" id="GO:0006355">
    <property type="term" value="P:regulation of DNA-templated transcription"/>
    <property type="evidence" value="ECO:0007669"/>
    <property type="project" value="InterPro"/>
</dbReference>
<accession>A0AAP6WMB3</accession>
<dbReference type="Gene3D" id="1.10.1220.10">
    <property type="entry name" value="Met repressor-like"/>
    <property type="match status" value="1"/>
</dbReference>
<evidence type="ECO:0000313" key="1">
    <source>
        <dbReference type="EMBL" id="NGU29411.1"/>
    </source>
</evidence>
<sequence>MGTRKAINTTIDSDLMKKIKLLALEKECKINDLIEEGLRMVLEKEGKK</sequence>
<dbReference type="EMBL" id="JAALLZ010000001">
    <property type="protein sequence ID" value="NGU29411.1"/>
    <property type="molecule type" value="Genomic_DNA"/>
</dbReference>
<protein>
    <submittedName>
        <fullName evidence="1">Uncharacterized protein</fullName>
    </submittedName>
</protein>
<dbReference type="RefSeq" id="WP_003458470.1">
    <property type="nucleotide sequence ID" value="NZ_CATNWX010000001.1"/>
</dbReference>
<reference evidence="1 2" key="1">
    <citation type="submission" date="2020-02" db="EMBL/GenBank/DDBJ databases">
        <title>Genomic Insights into the Phylogeny and Genetic Plasticity of the Human and Animal Enteric Pathogen Clostridium perfringens.</title>
        <authorList>
            <person name="Feng Y."/>
            <person name="Hu Y."/>
        </authorList>
    </citation>
    <scope>NUCLEOTIDE SEQUENCE [LARGE SCALE GENOMIC DNA]</scope>
    <source>
        <strain evidence="1 2">CP-40</strain>
    </source>
</reference>
<gene>
    <name evidence="1" type="ORF">G6Z34_04670</name>
</gene>
<dbReference type="Proteomes" id="UP000481454">
    <property type="component" value="Unassembled WGS sequence"/>
</dbReference>
<proteinExistence type="predicted"/>
<name>A0AAP6WMB3_CLOPF</name>